<name>A0ABW0FTY0_9CAUL</name>
<sequence>MSGHIGNIDREALDWLLRVNDPAFEAWDHWQAWMAADAAHAEAYWRLAESEAEAVEALKAMPVVSVQRVMPRRVSGIPRRSAIAAAVAVLAIGGAWMGWSQRAHTWIIETAPGETRTVTLDDGSSVSLAGGTRLVLDRKNPRDVDLEAGRALFEVVHDETRPFVVQVAEATLTDLGTTFDVTRLEGGARVSVSEGVVRVDMQDATETLNAGDGALATARGIERREVATEDVAAWREGRLSYTGETLSVVAEDLSRALNRPIAVSPQVAGRRFSGSLTTTHAADQRARLARLLGVSVVEDGEGWRLEP</sequence>
<dbReference type="PANTHER" id="PTHR30273">
    <property type="entry name" value="PERIPLASMIC SIGNAL SENSOR AND SIGMA FACTOR ACTIVATOR FECR-RELATED"/>
    <property type="match status" value="1"/>
</dbReference>
<dbReference type="Proteomes" id="UP001596152">
    <property type="component" value="Unassembled WGS sequence"/>
</dbReference>
<dbReference type="InterPro" id="IPR006860">
    <property type="entry name" value="FecR"/>
</dbReference>
<keyword evidence="1" id="KW-0472">Membrane</keyword>
<evidence type="ECO:0000259" key="2">
    <source>
        <dbReference type="Pfam" id="PF04773"/>
    </source>
</evidence>
<dbReference type="Pfam" id="PF04773">
    <property type="entry name" value="FecR"/>
    <property type="match status" value="1"/>
</dbReference>
<keyword evidence="1" id="KW-0812">Transmembrane</keyword>
<gene>
    <name evidence="3" type="ORF">ACFPIE_10755</name>
</gene>
<dbReference type="Gene3D" id="2.60.120.1440">
    <property type="match status" value="1"/>
</dbReference>
<protein>
    <submittedName>
        <fullName evidence="3">FecR family protein</fullName>
    </submittedName>
</protein>
<dbReference type="RefSeq" id="WP_374037039.1">
    <property type="nucleotide sequence ID" value="NZ_CP169082.1"/>
</dbReference>
<dbReference type="PANTHER" id="PTHR30273:SF2">
    <property type="entry name" value="PROTEIN FECR"/>
    <property type="match status" value="1"/>
</dbReference>
<dbReference type="EMBL" id="JBHSLF010000020">
    <property type="protein sequence ID" value="MFC5344398.1"/>
    <property type="molecule type" value="Genomic_DNA"/>
</dbReference>
<comment type="caution">
    <text evidence="3">The sequence shown here is derived from an EMBL/GenBank/DDBJ whole genome shotgun (WGS) entry which is preliminary data.</text>
</comment>
<keyword evidence="1" id="KW-1133">Transmembrane helix</keyword>
<accession>A0ABW0FTY0</accession>
<feature type="transmembrane region" description="Helical" evidence="1">
    <location>
        <begin position="82"/>
        <end position="99"/>
    </location>
</feature>
<keyword evidence="4" id="KW-1185">Reference proteome</keyword>
<reference evidence="4" key="1">
    <citation type="journal article" date="2019" name="Int. J. Syst. Evol. Microbiol.">
        <title>The Global Catalogue of Microorganisms (GCM) 10K type strain sequencing project: providing services to taxonomists for standard genome sequencing and annotation.</title>
        <authorList>
            <consortium name="The Broad Institute Genomics Platform"/>
            <consortium name="The Broad Institute Genome Sequencing Center for Infectious Disease"/>
            <person name="Wu L."/>
            <person name="Ma J."/>
        </authorList>
    </citation>
    <scope>NUCLEOTIDE SEQUENCE [LARGE SCALE GENOMIC DNA]</scope>
    <source>
        <strain evidence="4">JCM 12125</strain>
    </source>
</reference>
<dbReference type="InterPro" id="IPR012373">
    <property type="entry name" value="Ferrdict_sens_TM"/>
</dbReference>
<evidence type="ECO:0000313" key="4">
    <source>
        <dbReference type="Proteomes" id="UP001596152"/>
    </source>
</evidence>
<evidence type="ECO:0000313" key="3">
    <source>
        <dbReference type="EMBL" id="MFC5344398.1"/>
    </source>
</evidence>
<organism evidence="3 4">
    <name type="scientific">Brevundimonas staleyi</name>
    <dbReference type="NCBI Taxonomy" id="74326"/>
    <lineage>
        <taxon>Bacteria</taxon>
        <taxon>Pseudomonadati</taxon>
        <taxon>Pseudomonadota</taxon>
        <taxon>Alphaproteobacteria</taxon>
        <taxon>Caulobacterales</taxon>
        <taxon>Caulobacteraceae</taxon>
        <taxon>Brevundimonas</taxon>
    </lineage>
</organism>
<dbReference type="PIRSF" id="PIRSF018266">
    <property type="entry name" value="FecR"/>
    <property type="match status" value="1"/>
</dbReference>
<proteinExistence type="predicted"/>
<feature type="domain" description="FecR protein" evidence="2">
    <location>
        <begin position="108"/>
        <end position="198"/>
    </location>
</feature>
<evidence type="ECO:0000256" key="1">
    <source>
        <dbReference type="SAM" id="Phobius"/>
    </source>
</evidence>